<dbReference type="InterPro" id="IPR035919">
    <property type="entry name" value="EAL_sf"/>
</dbReference>
<proteinExistence type="predicted"/>
<reference evidence="2 3" key="1">
    <citation type="submission" date="2023-06" db="EMBL/GenBank/DDBJ databases">
        <title>Identification and characterization of antibiotic-resistant Gram-negative bacteria.</title>
        <authorList>
            <person name="Cho G.-S."/>
            <person name="Lee J."/>
            <person name="Tai E."/>
            <person name="Jeong S."/>
            <person name="Kim I."/>
            <person name="Kim B.-E."/>
            <person name="Jeong M.-I."/>
            <person name="Oh K.-K."/>
            <person name="Franz C.M.A.P."/>
        </authorList>
    </citation>
    <scope>NUCLEOTIDE SEQUENCE [LARGE SCALE GENOMIC DNA]</scope>
    <source>
        <strain evidence="2 3">V106_12</strain>
    </source>
</reference>
<evidence type="ECO:0000313" key="3">
    <source>
        <dbReference type="Proteomes" id="UP001223214"/>
    </source>
</evidence>
<evidence type="ECO:0000259" key="1">
    <source>
        <dbReference type="PROSITE" id="PS50883"/>
    </source>
</evidence>
<comment type="caution">
    <text evidence="2">The sequence shown here is derived from an EMBL/GenBank/DDBJ whole genome shotgun (WGS) entry which is preliminary data.</text>
</comment>
<dbReference type="Pfam" id="PF00563">
    <property type="entry name" value="EAL"/>
    <property type="match status" value="1"/>
</dbReference>
<name>A0AAP4FZA8_9ENTR</name>
<dbReference type="PANTHER" id="PTHR33121">
    <property type="entry name" value="CYCLIC DI-GMP PHOSPHODIESTERASE PDEF"/>
    <property type="match status" value="1"/>
</dbReference>
<dbReference type="SMART" id="SM00052">
    <property type="entry name" value="EAL"/>
    <property type="match status" value="1"/>
</dbReference>
<dbReference type="PANTHER" id="PTHR33121:SF70">
    <property type="entry name" value="SIGNALING PROTEIN YKOW"/>
    <property type="match status" value="1"/>
</dbReference>
<feature type="domain" description="EAL" evidence="1">
    <location>
        <begin position="9"/>
        <end position="244"/>
    </location>
</feature>
<keyword evidence="3" id="KW-1185">Reference proteome</keyword>
<organism evidence="2 3">
    <name type="scientific">Lelliottia wanjuensis</name>
    <dbReference type="NCBI Taxonomy" id="3050585"/>
    <lineage>
        <taxon>Bacteria</taxon>
        <taxon>Pseudomonadati</taxon>
        <taxon>Pseudomonadota</taxon>
        <taxon>Gammaproteobacteria</taxon>
        <taxon>Enterobacterales</taxon>
        <taxon>Enterobacteriaceae</taxon>
        <taxon>Lelliottia</taxon>
    </lineage>
</organism>
<dbReference type="InterPro" id="IPR001633">
    <property type="entry name" value="EAL_dom"/>
</dbReference>
<dbReference type="PROSITE" id="PS50883">
    <property type="entry name" value="EAL"/>
    <property type="match status" value="1"/>
</dbReference>
<dbReference type="GO" id="GO:0071111">
    <property type="term" value="F:cyclic-guanylate-specific phosphodiesterase activity"/>
    <property type="evidence" value="ECO:0007669"/>
    <property type="project" value="InterPro"/>
</dbReference>
<protein>
    <submittedName>
        <fullName evidence="2">EAL domain-containing protein</fullName>
    </submittedName>
</protein>
<dbReference type="InterPro" id="IPR050706">
    <property type="entry name" value="Cyclic-di-GMP_PDE-like"/>
</dbReference>
<dbReference type="AlphaFoldDB" id="A0AAP4FZA8"/>
<gene>
    <name evidence="2" type="ORF">QQF32_25075</name>
</gene>
<evidence type="ECO:0000313" key="2">
    <source>
        <dbReference type="EMBL" id="MDK9366474.1"/>
    </source>
</evidence>
<dbReference type="Gene3D" id="3.20.20.450">
    <property type="entry name" value="EAL domain"/>
    <property type="match status" value="1"/>
</dbReference>
<dbReference type="EMBL" id="JASSOM010000095">
    <property type="protein sequence ID" value="MDK9366474.1"/>
    <property type="molecule type" value="Genomic_DNA"/>
</dbReference>
<dbReference type="SUPFAM" id="SSF141868">
    <property type="entry name" value="EAL domain-like"/>
    <property type="match status" value="1"/>
</dbReference>
<sequence length="244" mass="27344">MTASAPRFPSDPSESRFPPLKGVSPEIVGIKLEPIVALSSSRVVGMELLSQLASPEQSETFFQHQSVKQCIRLLEVQLAALKNTGYANHLFINLPITVFMEPDYFARILPLLNAGQNIEIVEPGLFFQLPAELRERVTRHWGMLADRGCRIWLDDVNTASLSPFLSRQLPLCGVKIDKMAFWRKRSTPALAELVNLCAQVANNVLIEGIESKKDREYALQAGAEFGQGYYWPSVGWSEEKKRLA</sequence>
<dbReference type="Proteomes" id="UP001223214">
    <property type="component" value="Unassembled WGS sequence"/>
</dbReference>
<accession>A0AAP4FZA8</accession>
<dbReference type="RefSeq" id="WP_285150505.1">
    <property type="nucleotide sequence ID" value="NZ_JASSOM010000095.1"/>
</dbReference>